<comment type="similarity">
    <text evidence="1">Belongs to the transglutaminase superfamily. Transglutaminase family.</text>
</comment>
<dbReference type="InterPro" id="IPR001102">
    <property type="entry name" value="Transglutaminase_N"/>
</dbReference>
<proteinExistence type="inferred from homology"/>
<dbReference type="InterPro" id="IPR014756">
    <property type="entry name" value="Ig_E-set"/>
</dbReference>
<dbReference type="InterPro" id="IPR008958">
    <property type="entry name" value="Transglutaminase_C"/>
</dbReference>
<accession>A0A3Q3GB79</accession>
<feature type="active site" evidence="2">
    <location>
        <position position="353"/>
    </location>
</feature>
<dbReference type="OMA" id="DACIRIL"/>
<organism evidence="4 5">
    <name type="scientific">Kryptolebias marmoratus</name>
    <name type="common">Mangrove killifish</name>
    <name type="synonym">Rivulus marmoratus</name>
    <dbReference type="NCBI Taxonomy" id="37003"/>
    <lineage>
        <taxon>Eukaryota</taxon>
        <taxon>Metazoa</taxon>
        <taxon>Chordata</taxon>
        <taxon>Craniata</taxon>
        <taxon>Vertebrata</taxon>
        <taxon>Euteleostomi</taxon>
        <taxon>Actinopterygii</taxon>
        <taxon>Neopterygii</taxon>
        <taxon>Teleostei</taxon>
        <taxon>Neoteleostei</taxon>
        <taxon>Acanthomorphata</taxon>
        <taxon>Ovalentaria</taxon>
        <taxon>Atherinomorphae</taxon>
        <taxon>Cyprinodontiformes</taxon>
        <taxon>Rivulidae</taxon>
        <taxon>Kryptolebias</taxon>
    </lineage>
</organism>
<dbReference type="Pfam" id="PF01841">
    <property type="entry name" value="Transglut_core"/>
    <property type="match status" value="1"/>
</dbReference>
<dbReference type="InterPro" id="IPR038765">
    <property type="entry name" value="Papain-like_cys_pep_sf"/>
</dbReference>
<sequence>CLPPSEPLQVVDINMKKAFNEGNHFTNEYMTNLLVVRRGQQFVIDVSCNRPLQWRLTAFPPPTGSDPTPNKDSMVVVTFGNRSGGSWGGQILGSQGAVVSLGITPHPRAIVGLYRTYVAVSTGNGMQRTEKNPNTNLYVLFNPWSQDDEVFYPDDAGRWEYVLNSTGIIYQGTSNQVSERGWVFGQFEAGVLDACIYILDVCRMPIESRGDVIKVLRTASAMINSQDDNGVLVGNWGEDFSMGVAPTTWTGSAKILLQYHNTGAPVSFAQCWVYAGVLNTFMRCLGIPARVITNFNSAHDNTGNLKTELIFMADGSPDRRRTRDSIWNYHCWNEAYIKRVDLPPKYSGWQVVDATPQETSDGFFRCGPAPVIAVKDGELYHPFDCGFVFAEVNSDLVHMKSDKYGNLSPFKVDTTYVGILIYTKAMGGWSPENVTHTYKYPEGNPNGAFLCLQLSGRPQVNQEMYVTVSFKNSLQMTLYNAKLVIEGAGLLDTIGPFAEISQKVKFSPQKPGLRTIVAVLDSQNLPEVTIPLFEQIHSIISLNDRFTDESSLKNKSPAFILTFRSFICLFVCLQVTAMVEVKIMP</sequence>
<evidence type="ECO:0000313" key="4">
    <source>
        <dbReference type="Ensembl" id="ENSKMAP00000021202.1"/>
    </source>
</evidence>
<dbReference type="AlphaFoldDB" id="A0A3Q3GB79"/>
<dbReference type="InterPro" id="IPR050779">
    <property type="entry name" value="Transglutaminase"/>
</dbReference>
<dbReference type="GO" id="GO:0003810">
    <property type="term" value="F:protein-glutamine gamma-glutamyltransferase activity"/>
    <property type="evidence" value="ECO:0007669"/>
    <property type="project" value="InterPro"/>
</dbReference>
<dbReference type="PIRSF" id="PIRSF000459">
    <property type="entry name" value="TGM_EBP42"/>
    <property type="match status" value="1"/>
</dbReference>
<dbReference type="InterPro" id="IPR036238">
    <property type="entry name" value="Transglutaminase_C_sf"/>
</dbReference>
<dbReference type="Gene3D" id="3.90.260.10">
    <property type="entry name" value="Transglutaminase-like"/>
    <property type="match status" value="1"/>
</dbReference>
<reference evidence="4" key="2">
    <citation type="submission" date="2025-09" db="UniProtKB">
        <authorList>
            <consortium name="Ensembl"/>
        </authorList>
    </citation>
    <scope>IDENTIFICATION</scope>
</reference>
<dbReference type="PANTHER" id="PTHR11590">
    <property type="entry name" value="PROTEIN-GLUTAMINE GAMMA-GLUTAMYLTRANSFERASE"/>
    <property type="match status" value="1"/>
</dbReference>
<feature type="domain" description="Transglutaminase-like" evidence="3">
    <location>
        <begin position="263"/>
        <end position="356"/>
    </location>
</feature>
<dbReference type="FunFam" id="3.90.260.10:FF:000002">
    <property type="entry name" value="Erythrocyte membrane protein band 4.2"/>
    <property type="match status" value="1"/>
</dbReference>
<evidence type="ECO:0000256" key="2">
    <source>
        <dbReference type="PIRSR" id="PIRSR000459-1"/>
    </source>
</evidence>
<dbReference type="GO" id="GO:0072378">
    <property type="term" value="P:blood coagulation, fibrin clot formation"/>
    <property type="evidence" value="ECO:0007669"/>
    <property type="project" value="TreeGrafter"/>
</dbReference>
<dbReference type="Gene3D" id="2.60.40.10">
    <property type="entry name" value="Immunoglobulins"/>
    <property type="match status" value="2"/>
</dbReference>
<dbReference type="Pfam" id="PF00927">
    <property type="entry name" value="Transglut_C"/>
    <property type="match status" value="1"/>
</dbReference>
<keyword evidence="5" id="KW-1185">Reference proteome</keyword>
<dbReference type="SUPFAM" id="SSF49309">
    <property type="entry name" value="Transglutaminase, two C-terminal domains"/>
    <property type="match status" value="1"/>
</dbReference>
<dbReference type="InterPro" id="IPR002931">
    <property type="entry name" value="Transglutaminase-like"/>
</dbReference>
<name>A0A3Q3GB79_KRYMA</name>
<dbReference type="SUPFAM" id="SSF81296">
    <property type="entry name" value="E set domains"/>
    <property type="match status" value="1"/>
</dbReference>
<dbReference type="SMART" id="SM00460">
    <property type="entry name" value="TGc"/>
    <property type="match status" value="1"/>
</dbReference>
<dbReference type="InterPro" id="IPR013783">
    <property type="entry name" value="Ig-like_fold"/>
</dbReference>
<dbReference type="STRING" id="37003.ENSKMAP00000021202"/>
<dbReference type="Ensembl" id="ENSKMAT00000021479.1">
    <property type="protein sequence ID" value="ENSKMAP00000021202.1"/>
    <property type="gene ID" value="ENSKMAG00000015728.1"/>
</dbReference>
<feature type="active site" evidence="2">
    <location>
        <position position="271"/>
    </location>
</feature>
<dbReference type="Proteomes" id="UP000264800">
    <property type="component" value="Unplaced"/>
</dbReference>
<dbReference type="SUPFAM" id="SSF54001">
    <property type="entry name" value="Cysteine proteinases"/>
    <property type="match status" value="1"/>
</dbReference>
<feature type="active site" evidence="2">
    <location>
        <position position="330"/>
    </location>
</feature>
<dbReference type="Pfam" id="PF00868">
    <property type="entry name" value="Transglut_N"/>
    <property type="match status" value="1"/>
</dbReference>
<dbReference type="InterPro" id="IPR036985">
    <property type="entry name" value="Transglutaminase-like_sf"/>
</dbReference>
<dbReference type="GO" id="GO:0007399">
    <property type="term" value="P:nervous system development"/>
    <property type="evidence" value="ECO:0007669"/>
    <property type="project" value="UniProtKB-ARBA"/>
</dbReference>
<reference evidence="4" key="1">
    <citation type="submission" date="2025-08" db="UniProtKB">
        <authorList>
            <consortium name="Ensembl"/>
        </authorList>
    </citation>
    <scope>IDENTIFICATION</scope>
</reference>
<evidence type="ECO:0000313" key="5">
    <source>
        <dbReference type="Proteomes" id="UP000264800"/>
    </source>
</evidence>
<evidence type="ECO:0000259" key="3">
    <source>
        <dbReference type="SMART" id="SM00460"/>
    </source>
</evidence>
<dbReference type="InterPro" id="IPR023608">
    <property type="entry name" value="Transglutaminase_animal"/>
</dbReference>
<protein>
    <submittedName>
        <fullName evidence="4">Coagulation factor XIII A chain-like</fullName>
    </submittedName>
</protein>
<dbReference type="GeneTree" id="ENSGT01050000244939"/>
<dbReference type="PANTHER" id="PTHR11590:SF42">
    <property type="entry name" value="COAGULATION FACTOR XIII A CHAIN"/>
    <property type="match status" value="1"/>
</dbReference>
<evidence type="ECO:0000256" key="1">
    <source>
        <dbReference type="ARBA" id="ARBA00005968"/>
    </source>
</evidence>